<gene>
    <name evidence="2" type="ORF">LSCM4_00193</name>
</gene>
<accession>A0A836KA95</accession>
<dbReference type="SMR" id="A0A836KA95"/>
<dbReference type="RefSeq" id="XP_067058383.1">
    <property type="nucleotide sequence ID" value="XM_067202282.1"/>
</dbReference>
<feature type="coiled-coil region" evidence="1">
    <location>
        <begin position="71"/>
        <end position="98"/>
    </location>
</feature>
<reference evidence="3" key="2">
    <citation type="journal article" date="2021" name="Sci. Data">
        <title>Chromosome-scale genome sequencing, assembly and annotation of six genomes from subfamily Leishmaniinae.</title>
        <authorList>
            <person name="Almutairi H."/>
            <person name="Urbaniak M.D."/>
            <person name="Bates M.D."/>
            <person name="Jariyapan N."/>
            <person name="Kwakye-Nuako G."/>
            <person name="Thomaz Soccol V."/>
            <person name="Al-Salem W.S."/>
            <person name="Dillon R.J."/>
            <person name="Bates P.A."/>
            <person name="Gatherer D."/>
        </authorList>
    </citation>
    <scope>NUCLEOTIDE SEQUENCE [LARGE SCALE GENOMIC DNA]</scope>
</reference>
<sequence>MRQKNIDQGAVGSLAQMRDEMCKSFQTAKVMQHTNQNSSGSEVANLLKNTSDLFLRGTKNLSSPEGDLMEVKNALTRATDAESEVAALRAEKARLQSRAEGCYSPVKLGGSDADAEAFVAYAKELSELHDHLSLSRTVFKAVLSKSLEDVRDGRLSQQDRRFTDPQSWDAKKGMLQRALQSLRTKTAQLNLSARTYLDEDETLFAEVMDLATRASDHVGRGNTMRETRDAKLERFFAECAKLTGWCRQQLTNLEAMQEPDHVQEYCATLAENYRTMSNNFAVLFDSVHEYVQANLASVQKALLEAEEVWLYLQVSTLERLSKTLFEIHPNSPLHVEVEKYSSYSEHAAKFLQELQRYMAAPRSRQRELGDLGSLQSQCQQVSQALSDELGELPSEVRAFAQRAQALRVGYQCFREAVLQRLTYISPVADTVIESKRRQDELDDCVRELKSWAVETSRGESWRDIYSKIVEIKQMIKSEQSSLEAKRVRAMESAQRR</sequence>
<organism evidence="2 3">
    <name type="scientific">Leishmania orientalis</name>
    <dbReference type="NCBI Taxonomy" id="2249476"/>
    <lineage>
        <taxon>Eukaryota</taxon>
        <taxon>Discoba</taxon>
        <taxon>Euglenozoa</taxon>
        <taxon>Kinetoplastea</taxon>
        <taxon>Metakinetoplastina</taxon>
        <taxon>Trypanosomatida</taxon>
        <taxon>Trypanosomatidae</taxon>
        <taxon>Leishmaniinae</taxon>
        <taxon>Leishmania</taxon>
    </lineage>
</organism>
<proteinExistence type="predicted"/>
<evidence type="ECO:0000256" key="1">
    <source>
        <dbReference type="SAM" id="Coils"/>
    </source>
</evidence>
<dbReference type="GeneID" id="92356216"/>
<dbReference type="Proteomes" id="UP000674143">
    <property type="component" value="Unassembled WGS sequence"/>
</dbReference>
<dbReference type="EMBL" id="JAFHLR010000036">
    <property type="protein sequence ID" value="KAG5464752.1"/>
    <property type="molecule type" value="Genomic_DNA"/>
</dbReference>
<dbReference type="KEGG" id="loi:92356216"/>
<comment type="caution">
    <text evidence="2">The sequence shown here is derived from an EMBL/GenBank/DDBJ whole genome shotgun (WGS) entry which is preliminary data.</text>
</comment>
<protein>
    <submittedName>
        <fullName evidence="2">Uncharacterized protein</fullName>
    </submittedName>
</protein>
<keyword evidence="1" id="KW-0175">Coiled coil</keyword>
<reference evidence="3" key="1">
    <citation type="journal article" date="2021" name="Microbiol. Resour. Announc.">
        <title>LGAAP: Leishmaniinae Genome Assembly and Annotation Pipeline.</title>
        <authorList>
            <person name="Almutairi H."/>
            <person name="Urbaniak M.D."/>
            <person name="Bates M.D."/>
            <person name="Jariyapan N."/>
            <person name="Kwakye-Nuako G."/>
            <person name="Thomaz-Soccol V."/>
            <person name="Al-Salem W.S."/>
            <person name="Dillon R.J."/>
            <person name="Bates P.A."/>
            <person name="Gatherer D."/>
        </authorList>
    </citation>
    <scope>NUCLEOTIDE SEQUENCE [LARGE SCALE GENOMIC DNA]</scope>
</reference>
<dbReference type="AlphaFoldDB" id="A0A836KA95"/>
<evidence type="ECO:0000313" key="2">
    <source>
        <dbReference type="EMBL" id="KAG5464752.1"/>
    </source>
</evidence>
<keyword evidence="3" id="KW-1185">Reference proteome</keyword>
<evidence type="ECO:0000313" key="3">
    <source>
        <dbReference type="Proteomes" id="UP000674143"/>
    </source>
</evidence>
<name>A0A836KA95_9TRYP</name>